<dbReference type="PROSITE" id="PS50270">
    <property type="entry name" value="NGF_2"/>
    <property type="match status" value="1"/>
</dbReference>
<comment type="similarity">
    <text evidence="1">Belongs to the NGF-beta family.</text>
</comment>
<reference evidence="5 6" key="1">
    <citation type="journal article" date="2016" name="Nat. Commun.">
        <title>Extremotolerant tardigrade genome and improved radiotolerance of human cultured cells by tardigrade-unique protein.</title>
        <authorList>
            <person name="Hashimoto T."/>
            <person name="Horikawa D.D."/>
            <person name="Saito Y."/>
            <person name="Kuwahara H."/>
            <person name="Kozuka-Hata H."/>
            <person name="Shin-I T."/>
            <person name="Minakuchi Y."/>
            <person name="Ohishi K."/>
            <person name="Motoyama A."/>
            <person name="Aizu T."/>
            <person name="Enomoto A."/>
            <person name="Kondo K."/>
            <person name="Tanaka S."/>
            <person name="Hara Y."/>
            <person name="Koshikawa S."/>
            <person name="Sagara H."/>
            <person name="Miura T."/>
            <person name="Yokobori S."/>
            <person name="Miyagawa K."/>
            <person name="Suzuki Y."/>
            <person name="Kubo T."/>
            <person name="Oyama M."/>
            <person name="Kohara Y."/>
            <person name="Fujiyama A."/>
            <person name="Arakawa K."/>
            <person name="Katayama T."/>
            <person name="Toyoda A."/>
            <person name="Kunieda T."/>
        </authorList>
    </citation>
    <scope>NUCLEOTIDE SEQUENCE [LARGE SCALE GENOMIC DNA]</scope>
    <source>
        <strain evidence="5 6">YOKOZUNA-1</strain>
    </source>
</reference>
<evidence type="ECO:0000256" key="2">
    <source>
        <dbReference type="ARBA" id="ARBA00023030"/>
    </source>
</evidence>
<dbReference type="GO" id="GO:0038180">
    <property type="term" value="P:nerve growth factor signaling pathway"/>
    <property type="evidence" value="ECO:0007669"/>
    <property type="project" value="TreeGrafter"/>
</dbReference>
<dbReference type="SMART" id="SM00140">
    <property type="entry name" value="NGF"/>
    <property type="match status" value="1"/>
</dbReference>
<dbReference type="InterPro" id="IPR002072">
    <property type="entry name" value="Nerve_growth_factor-rel"/>
</dbReference>
<dbReference type="GO" id="GO:0048812">
    <property type="term" value="P:neuron projection morphogenesis"/>
    <property type="evidence" value="ECO:0007669"/>
    <property type="project" value="TreeGrafter"/>
</dbReference>
<sequence>MEVCTTNALTCFERMCKQLESLVNPLATPTNDFRVMTRSEEYVAREDLPAAQEQFLHRLRGLYNRLREHPLLFVSRLAVASHPPDLAVEEQGAHSPVVSSSWSPTTPVDPAQTRERVTPGKRMLEHPLTEACPSVTEWITLNKSRDIHDNEVEIFQPSDGDEETRLGAQFFYSTRCAHDVEDQPCSGTSFLYRSKCLTKRGYVMALIRRLPVEQFDWDWIQVPISCSCGVSKLSLL</sequence>
<evidence type="ECO:0000259" key="4">
    <source>
        <dbReference type="SMART" id="SM00140"/>
    </source>
</evidence>
<dbReference type="OrthoDB" id="10040891at2759"/>
<dbReference type="Pfam" id="PF00243">
    <property type="entry name" value="NGF"/>
    <property type="match status" value="1"/>
</dbReference>
<dbReference type="GO" id="GO:0007169">
    <property type="term" value="P:cell surface receptor protein tyrosine kinase signaling pathway"/>
    <property type="evidence" value="ECO:0007669"/>
    <property type="project" value="TreeGrafter"/>
</dbReference>
<name>A0A1D1VC20_RAMVA</name>
<dbReference type="InterPro" id="IPR029034">
    <property type="entry name" value="Cystine-knot_cytokine"/>
</dbReference>
<keyword evidence="2" id="KW-0339">Growth factor</keyword>
<comment type="caution">
    <text evidence="5">The sequence shown here is derived from an EMBL/GenBank/DDBJ whole genome shotgun (WGS) entry which is preliminary data.</text>
</comment>
<feature type="region of interest" description="Disordered" evidence="3">
    <location>
        <begin position="88"/>
        <end position="118"/>
    </location>
</feature>
<dbReference type="InterPro" id="IPR020408">
    <property type="entry name" value="Nerve_growth_factor-like"/>
</dbReference>
<evidence type="ECO:0000313" key="5">
    <source>
        <dbReference type="EMBL" id="GAU97632.1"/>
    </source>
</evidence>
<organism evidence="5 6">
    <name type="scientific">Ramazzottius varieornatus</name>
    <name type="common">Water bear</name>
    <name type="synonym">Tardigrade</name>
    <dbReference type="NCBI Taxonomy" id="947166"/>
    <lineage>
        <taxon>Eukaryota</taxon>
        <taxon>Metazoa</taxon>
        <taxon>Ecdysozoa</taxon>
        <taxon>Tardigrada</taxon>
        <taxon>Eutardigrada</taxon>
        <taxon>Parachela</taxon>
        <taxon>Hypsibioidea</taxon>
        <taxon>Ramazzottiidae</taxon>
        <taxon>Ramazzottius</taxon>
    </lineage>
</organism>
<dbReference type="EMBL" id="BDGG01000004">
    <property type="protein sequence ID" value="GAU97632.1"/>
    <property type="molecule type" value="Genomic_DNA"/>
</dbReference>
<dbReference type="PANTHER" id="PTHR11589">
    <property type="entry name" value="NERVE GROWTH FACTOR NGF -RELATED"/>
    <property type="match status" value="1"/>
</dbReference>
<dbReference type="GO" id="GO:0043524">
    <property type="term" value="P:negative regulation of neuron apoptotic process"/>
    <property type="evidence" value="ECO:0007669"/>
    <property type="project" value="TreeGrafter"/>
</dbReference>
<dbReference type="PANTHER" id="PTHR11589:SF11">
    <property type="entry name" value="PREPRO-NEUROTROPHIN"/>
    <property type="match status" value="1"/>
</dbReference>
<dbReference type="Gene3D" id="2.10.90.10">
    <property type="entry name" value="Cystine-knot cytokines"/>
    <property type="match status" value="1"/>
</dbReference>
<dbReference type="GO" id="GO:0021675">
    <property type="term" value="P:nerve development"/>
    <property type="evidence" value="ECO:0007669"/>
    <property type="project" value="TreeGrafter"/>
</dbReference>
<feature type="compositionally biased region" description="Low complexity" evidence="3">
    <location>
        <begin position="95"/>
        <end position="108"/>
    </location>
</feature>
<dbReference type="SUPFAM" id="SSF57501">
    <property type="entry name" value="Cystine-knot cytokines"/>
    <property type="match status" value="1"/>
</dbReference>
<feature type="domain" description="Nerve growth factor-related" evidence="4">
    <location>
        <begin position="132"/>
        <end position="229"/>
    </location>
</feature>
<evidence type="ECO:0000313" key="6">
    <source>
        <dbReference type="Proteomes" id="UP000186922"/>
    </source>
</evidence>
<evidence type="ECO:0000256" key="1">
    <source>
        <dbReference type="ARBA" id="ARBA00010783"/>
    </source>
</evidence>
<accession>A0A1D1VC20</accession>
<dbReference type="GO" id="GO:0008083">
    <property type="term" value="F:growth factor activity"/>
    <property type="evidence" value="ECO:0007669"/>
    <property type="project" value="UniProtKB-KW"/>
</dbReference>
<dbReference type="GO" id="GO:0005163">
    <property type="term" value="F:nerve growth factor receptor binding"/>
    <property type="evidence" value="ECO:0007669"/>
    <property type="project" value="TreeGrafter"/>
</dbReference>
<evidence type="ECO:0000256" key="3">
    <source>
        <dbReference type="SAM" id="MobiDB-lite"/>
    </source>
</evidence>
<protein>
    <recommendedName>
        <fullName evidence="4">Nerve growth factor-related domain-containing protein</fullName>
    </recommendedName>
</protein>
<gene>
    <name evidence="5" type="primary">RvY_08897</name>
    <name evidence="5" type="synonym">RvY_08897.1</name>
    <name evidence="5" type="ORF">RvY_08897-1</name>
</gene>
<keyword evidence="6" id="KW-1185">Reference proteome</keyword>
<dbReference type="AlphaFoldDB" id="A0A1D1VC20"/>
<proteinExistence type="inferred from homology"/>
<dbReference type="Proteomes" id="UP000186922">
    <property type="component" value="Unassembled WGS sequence"/>
</dbReference>